<feature type="non-terminal residue" evidence="3">
    <location>
        <position position="1"/>
    </location>
</feature>
<reference evidence="3" key="1">
    <citation type="submission" date="2018-05" db="EMBL/GenBank/DDBJ databases">
        <authorList>
            <person name="Lanie J.A."/>
            <person name="Ng W.-L."/>
            <person name="Kazmierczak K.M."/>
            <person name="Andrzejewski T.M."/>
            <person name="Davidsen T.M."/>
            <person name="Wayne K.J."/>
            <person name="Tettelin H."/>
            <person name="Glass J.I."/>
            <person name="Rusch D."/>
            <person name="Podicherti R."/>
            <person name="Tsui H.-C.T."/>
            <person name="Winkler M.E."/>
        </authorList>
    </citation>
    <scope>NUCLEOTIDE SEQUENCE</scope>
</reference>
<dbReference type="AlphaFoldDB" id="A0A382ZII7"/>
<gene>
    <name evidence="3" type="ORF">METZ01_LOCUS448097</name>
</gene>
<dbReference type="Pfam" id="PF01774">
    <property type="entry name" value="UreD"/>
    <property type="match status" value="1"/>
</dbReference>
<evidence type="ECO:0000256" key="2">
    <source>
        <dbReference type="ARBA" id="ARBA00023186"/>
    </source>
</evidence>
<dbReference type="PANTHER" id="PTHR33643">
    <property type="entry name" value="UREASE ACCESSORY PROTEIN D"/>
    <property type="match status" value="1"/>
</dbReference>
<sequence length="240" mass="26563">MDGSSIRHSLQRATGHISFATNRNRVERLYQSGSAKLLLPRTHTDITEAVILNTAGGLTGGDEFKHYLTTRESQLVVTTQAAERIYESSSGSVEIDIYLNASDGSVLHWLPQETIFFNRSRLNRNIELHMSADSECLISESMVLGRLAMGETITDCSINDNWRIYRDDELAHAESLRIKGDVNRILDSAPGVGGAKMMATILYLGPQAENLNSIMLSTSRQCASNCAVSCWDKKLVIRLV</sequence>
<accession>A0A382ZII7</accession>
<dbReference type="HAMAP" id="MF_01384">
    <property type="entry name" value="UreD"/>
    <property type="match status" value="1"/>
</dbReference>
<dbReference type="InterPro" id="IPR002669">
    <property type="entry name" value="UreD"/>
</dbReference>
<dbReference type="EMBL" id="UINC01184161">
    <property type="protein sequence ID" value="SVD95243.1"/>
    <property type="molecule type" value="Genomic_DNA"/>
</dbReference>
<keyword evidence="2" id="KW-0143">Chaperone</keyword>
<evidence type="ECO:0008006" key="4">
    <source>
        <dbReference type="Google" id="ProtNLM"/>
    </source>
</evidence>
<organism evidence="3">
    <name type="scientific">marine metagenome</name>
    <dbReference type="NCBI Taxonomy" id="408172"/>
    <lineage>
        <taxon>unclassified sequences</taxon>
        <taxon>metagenomes</taxon>
        <taxon>ecological metagenomes</taxon>
    </lineage>
</organism>
<evidence type="ECO:0000313" key="3">
    <source>
        <dbReference type="EMBL" id="SVD95243.1"/>
    </source>
</evidence>
<name>A0A382ZII7_9ZZZZ</name>
<feature type="non-terminal residue" evidence="3">
    <location>
        <position position="240"/>
    </location>
</feature>
<proteinExistence type="inferred from homology"/>
<comment type="similarity">
    <text evidence="1">Belongs to the UreD family.</text>
</comment>
<evidence type="ECO:0000256" key="1">
    <source>
        <dbReference type="ARBA" id="ARBA00007177"/>
    </source>
</evidence>
<dbReference type="PANTHER" id="PTHR33643:SF1">
    <property type="entry name" value="UREASE ACCESSORY PROTEIN D"/>
    <property type="match status" value="1"/>
</dbReference>
<dbReference type="GO" id="GO:0016151">
    <property type="term" value="F:nickel cation binding"/>
    <property type="evidence" value="ECO:0007669"/>
    <property type="project" value="InterPro"/>
</dbReference>
<protein>
    <recommendedName>
        <fullName evidence="4">Urease accessory protein UreD</fullName>
    </recommendedName>
</protein>